<protein>
    <recommendedName>
        <fullName evidence="1">Thymidylate kinase-like domain-containing protein</fullName>
    </recommendedName>
</protein>
<name>A0A1G2HRX7_9BACT</name>
<organism evidence="2 3">
    <name type="scientific">Candidatus Staskawiczbacteria bacterium RIFCSPHIGHO2_01_FULL_41_41</name>
    <dbReference type="NCBI Taxonomy" id="1802203"/>
    <lineage>
        <taxon>Bacteria</taxon>
        <taxon>Candidatus Staskawicziibacteriota</taxon>
    </lineage>
</organism>
<dbReference type="InterPro" id="IPR039430">
    <property type="entry name" value="Thymidylate_kin-like_dom"/>
</dbReference>
<dbReference type="Gene3D" id="3.40.50.300">
    <property type="entry name" value="P-loop containing nucleotide triphosphate hydrolases"/>
    <property type="match status" value="1"/>
</dbReference>
<comment type="caution">
    <text evidence="2">The sequence shown here is derived from an EMBL/GenBank/DDBJ whole genome shotgun (WGS) entry which is preliminary data.</text>
</comment>
<evidence type="ECO:0000313" key="2">
    <source>
        <dbReference type="EMBL" id="OGZ65282.1"/>
    </source>
</evidence>
<dbReference type="Proteomes" id="UP000178774">
    <property type="component" value="Unassembled WGS sequence"/>
</dbReference>
<feature type="domain" description="Thymidylate kinase-like" evidence="1">
    <location>
        <begin position="230"/>
        <end position="400"/>
    </location>
</feature>
<evidence type="ECO:0000313" key="3">
    <source>
        <dbReference type="Proteomes" id="UP000178774"/>
    </source>
</evidence>
<reference evidence="2 3" key="1">
    <citation type="journal article" date="2016" name="Nat. Commun.">
        <title>Thousands of microbial genomes shed light on interconnected biogeochemical processes in an aquifer system.</title>
        <authorList>
            <person name="Anantharaman K."/>
            <person name="Brown C.T."/>
            <person name="Hug L.A."/>
            <person name="Sharon I."/>
            <person name="Castelle C.J."/>
            <person name="Probst A.J."/>
            <person name="Thomas B.C."/>
            <person name="Singh A."/>
            <person name="Wilkins M.J."/>
            <person name="Karaoz U."/>
            <person name="Brodie E.L."/>
            <person name="Williams K.H."/>
            <person name="Hubbard S.S."/>
            <person name="Banfield J.F."/>
        </authorList>
    </citation>
    <scope>NUCLEOTIDE SEQUENCE [LARGE SCALE GENOMIC DNA]</scope>
</reference>
<dbReference type="Pfam" id="PF02223">
    <property type="entry name" value="Thymidylate_kin"/>
    <property type="match status" value="1"/>
</dbReference>
<dbReference type="InterPro" id="IPR027417">
    <property type="entry name" value="P-loop_NTPase"/>
</dbReference>
<gene>
    <name evidence="2" type="ORF">A2822_04455</name>
</gene>
<evidence type="ECO:0000259" key="1">
    <source>
        <dbReference type="Pfam" id="PF02223"/>
    </source>
</evidence>
<dbReference type="SUPFAM" id="SSF52540">
    <property type="entry name" value="P-loop containing nucleoside triphosphate hydrolases"/>
    <property type="match status" value="1"/>
</dbReference>
<dbReference type="EMBL" id="MHOP01000024">
    <property type="protein sequence ID" value="OGZ65282.1"/>
    <property type="molecule type" value="Genomic_DNA"/>
</dbReference>
<sequence>MPNIQVDWYKKVLTEFNARGIQYCLLRNYEFLYDNSFPIEGLDIVVSKQDLVRVGEVLHNFGFMKRKQQFSLAHKAYFKLVDLKLVSFDVQVGGVYWNDMRYLDESILKNKTAKEFFFVLAENDVFVMYIVHSILGKRYFKQKYQRIISSMKYDRNEVLAALSRIFNRRKAATILDLVEQQKFEKIPTYSLAAYFVVKKLRHITTFLALCGRWLRWKRFFTPAPLISVLGPDGAGKSTLVSSLREHLEAKWRRVKVVYTGRGRNHLLPITRIGRMYKRTEKKRMALSPSPAAAAKSLFSKKLLYTASAPVFLFDQLLRYYARVFPARMQKRIVITDRYGSDIMLMKNVTFGFKRFLLWFLPKPTLTIFLYNTPEVLKERRPAENIDDLKRQLEIFNRFTYSLKLQTGGKGKRNVQALEFVESYLLRNWW</sequence>
<dbReference type="AlphaFoldDB" id="A0A1G2HRX7"/>
<proteinExistence type="predicted"/>
<accession>A0A1G2HRX7</accession>